<proteinExistence type="predicted"/>
<organism evidence="2 3">
    <name type="scientific">Meripilus lineatus</name>
    <dbReference type="NCBI Taxonomy" id="2056292"/>
    <lineage>
        <taxon>Eukaryota</taxon>
        <taxon>Fungi</taxon>
        <taxon>Dikarya</taxon>
        <taxon>Basidiomycota</taxon>
        <taxon>Agaricomycotina</taxon>
        <taxon>Agaricomycetes</taxon>
        <taxon>Polyporales</taxon>
        <taxon>Meripilaceae</taxon>
        <taxon>Meripilus</taxon>
    </lineage>
</organism>
<name>A0AAD5V6Z9_9APHY</name>
<keyword evidence="3" id="KW-1185">Reference proteome</keyword>
<comment type="caution">
    <text evidence="2">The sequence shown here is derived from an EMBL/GenBank/DDBJ whole genome shotgun (WGS) entry which is preliminary data.</text>
</comment>
<dbReference type="Proteomes" id="UP001212997">
    <property type="component" value="Unassembled WGS sequence"/>
</dbReference>
<sequence length="759" mass="87376">MRRSVVFSLCTHIPLRPALVPPCLVRFSFAFRSKKTPAQHGRDEKANAAIAQPTDSASPAEDQQFRAAERERTRAFLLAEQQRELDFLEAEASRRKPDEARNEEFKQFLADDTKSFGEIQKARELAFIEQEMKQEEFFKEKEEARNSAFEAVQEKREEAFQSSQERRLRRAKWYSTQREEVSRKGRAKRDTQFEAFVGDLQRQFDQFLRTETDSWIQLQNQRKVNAGNKIASAGDPNLSSPPMANDIGHDSPTDDGIQSDEENGVPMWDRLVNLSCATPPFASPVEISEGVLQRRSRSSSLCRAPTQLCPIIIQAPSGSGSMSSVQDIESIVPIPSQPILGFQNQPPTYNESDFQLKQEERERIFKEGQQIRGDKFREGEKKRESAHRVPQRGFDEHIYSRNDLFRKAQVAFHDSFTHHQRSRDQGADIRRGCFDAFLLRIQGTFEQDLLWFAERYRAEKKSLDAEDNARDNQVARIFFAMQKQVHDTLENLKATILDHNATYSFETSFLRPSNSVDSLVSEAGRTYSDIPPPRLPPPVIIPACNPPVIPFYFPRPTTDPAPELLFVPQTLFQQAMGTMFTTPLPITGEVKSKTAISMGSLTKRSQIQSDAAERQRKALYQFEVEQYHYQFTVNEHRRQTQFKDQLEQCRSIVENQNSEWTREFMISQGSRLQQFYEAETASVESEVAAVVEREKRFAEAQERRTKAFHELQETLQEKCVHAESTSQSTFDGLMLARRKQFDTHLNLWKGQFIHVSTTA</sequence>
<feature type="region of interest" description="Disordered" evidence="1">
    <location>
        <begin position="36"/>
        <end position="66"/>
    </location>
</feature>
<dbReference type="EMBL" id="JANAWD010000083">
    <property type="protein sequence ID" value="KAJ3487754.1"/>
    <property type="molecule type" value="Genomic_DNA"/>
</dbReference>
<evidence type="ECO:0000256" key="1">
    <source>
        <dbReference type="SAM" id="MobiDB-lite"/>
    </source>
</evidence>
<evidence type="ECO:0000313" key="3">
    <source>
        <dbReference type="Proteomes" id="UP001212997"/>
    </source>
</evidence>
<gene>
    <name evidence="2" type="ORF">NLI96_g3312</name>
</gene>
<reference evidence="2" key="1">
    <citation type="submission" date="2022-07" db="EMBL/GenBank/DDBJ databases">
        <title>Genome Sequence of Physisporinus lineatus.</title>
        <authorList>
            <person name="Buettner E."/>
        </authorList>
    </citation>
    <scope>NUCLEOTIDE SEQUENCE</scope>
    <source>
        <strain evidence="2">VT162</strain>
    </source>
</reference>
<accession>A0AAD5V6Z9</accession>
<protein>
    <submittedName>
        <fullName evidence="2">Uncharacterized protein</fullName>
    </submittedName>
</protein>
<dbReference type="AlphaFoldDB" id="A0AAD5V6Z9"/>
<evidence type="ECO:0000313" key="2">
    <source>
        <dbReference type="EMBL" id="KAJ3487754.1"/>
    </source>
</evidence>